<evidence type="ECO:0000256" key="7">
    <source>
        <dbReference type="ARBA" id="ARBA00023204"/>
    </source>
</evidence>
<dbReference type="RefSeq" id="WP_013313672.1">
    <property type="nucleotide sequence ID" value="NC_014484.1"/>
</dbReference>
<dbReference type="FunFam" id="3.40.50.300:FF:000356">
    <property type="entry name" value="DNA repair protein RecN"/>
    <property type="match status" value="1"/>
</dbReference>
<evidence type="ECO:0000256" key="8">
    <source>
        <dbReference type="ARBA" id="ARBA00033408"/>
    </source>
</evidence>
<dbReference type="GO" id="GO:0006310">
    <property type="term" value="P:DNA recombination"/>
    <property type="evidence" value="ECO:0007669"/>
    <property type="project" value="InterPro"/>
</dbReference>
<dbReference type="NCBIfam" id="TIGR00634">
    <property type="entry name" value="recN"/>
    <property type="match status" value="1"/>
</dbReference>
<evidence type="ECO:0000256" key="9">
    <source>
        <dbReference type="PIRNR" id="PIRNR003128"/>
    </source>
</evidence>
<dbReference type="PaxDb" id="665571-STHERM_c08840"/>
<keyword evidence="6" id="KW-0067">ATP-binding</keyword>
<evidence type="ECO:0000259" key="10">
    <source>
        <dbReference type="Pfam" id="PF02463"/>
    </source>
</evidence>
<dbReference type="InterPro" id="IPR027417">
    <property type="entry name" value="P-loop_NTPase"/>
</dbReference>
<keyword evidence="4" id="KW-0547">Nucleotide-binding</keyword>
<comment type="similarity">
    <text evidence="2 9">Belongs to the RecN family.</text>
</comment>
<dbReference type="PIRSF" id="PIRSF003128">
    <property type="entry name" value="RecN"/>
    <property type="match status" value="1"/>
</dbReference>
<evidence type="ECO:0000256" key="1">
    <source>
        <dbReference type="ARBA" id="ARBA00003618"/>
    </source>
</evidence>
<sequence length="565" mass="63358">MLEQLSVRNYAIMRELVVDFSSGFTVLTGETGAGKSILIGALGLLGGGKADADVVRAGQEQAEVAGVFVVEGNREALAWLGAREIEPEDGRVVVRRVVRSSGRSSAFIQAAPVTVADLAEFSGFLFDIHGQHEHQSLFRTELHRQYLDAFGGLEGDAAAYAEVFRRLTERRRELEDLLSKERDLVRERELLAHAVEEIEAARLTPGEDEQVEQELSLLSHLEQVAEDLKDFFSLATEGPQAVLPALKQMRRLLGQVERVDRRVEPLGARLESAYYELEDVTEQIRSYREGLDFSPERLEAVAERSALIQRLKRKYGDTVEEVLSFLEEARRKLSRLESYDEETARLRMEVEELQREVLRRAKALMEARVRVGEEFARRVETIIRSLGMQKARFSVQVEQRLSERGAPVCTPSGMDRVEFLIAPNPGEDFKPLRKIASGGEISRVMLAIKTLTAQSDPIATLVFDEVDTGIGGEVALAVGEYLYEVARYKQVLCITHIASIAARGDRHLVVRKRVEGNETMADIEYVEGDDREEELARMLSGDVDSRVSREHARELLMKYGGSTRG</sequence>
<protein>
    <recommendedName>
        <fullName evidence="3 9">DNA repair protein RecN</fullName>
    </recommendedName>
    <alternativeName>
        <fullName evidence="8 9">Recombination protein N</fullName>
    </alternativeName>
</protein>
<dbReference type="CDD" id="cd03241">
    <property type="entry name" value="ABC_RecN"/>
    <property type="match status" value="1"/>
</dbReference>
<dbReference type="KEGG" id="sta:STHERM_c08840"/>
<dbReference type="InterPro" id="IPR003395">
    <property type="entry name" value="RecF/RecN/SMC_N"/>
</dbReference>
<dbReference type="GO" id="GO:0005524">
    <property type="term" value="F:ATP binding"/>
    <property type="evidence" value="ECO:0007669"/>
    <property type="project" value="UniProtKB-KW"/>
</dbReference>
<feature type="domain" description="RecF/RecN/SMC N-terminal" evidence="10">
    <location>
        <begin position="2"/>
        <end position="513"/>
    </location>
</feature>
<dbReference type="PANTHER" id="PTHR11059:SF0">
    <property type="entry name" value="DNA REPAIR PROTEIN RECN"/>
    <property type="match status" value="1"/>
</dbReference>
<dbReference type="eggNOG" id="COG0497">
    <property type="taxonomic scope" value="Bacteria"/>
</dbReference>
<name>E0RS44_WINT6</name>
<dbReference type="PANTHER" id="PTHR11059">
    <property type="entry name" value="DNA REPAIR PROTEIN RECN"/>
    <property type="match status" value="1"/>
</dbReference>
<dbReference type="AlphaFoldDB" id="E0RS44"/>
<dbReference type="GO" id="GO:0043590">
    <property type="term" value="C:bacterial nucleoid"/>
    <property type="evidence" value="ECO:0007669"/>
    <property type="project" value="TreeGrafter"/>
</dbReference>
<dbReference type="EMBL" id="CP001698">
    <property type="protein sequence ID" value="ADN01831.1"/>
    <property type="molecule type" value="Genomic_DNA"/>
</dbReference>
<evidence type="ECO:0000256" key="5">
    <source>
        <dbReference type="ARBA" id="ARBA00022763"/>
    </source>
</evidence>
<gene>
    <name evidence="11" type="primary">recN</name>
    <name evidence="11" type="ordered locus">STHERM_c08840</name>
</gene>
<evidence type="ECO:0000313" key="12">
    <source>
        <dbReference type="Proteomes" id="UP000001296"/>
    </source>
</evidence>
<accession>E0RS44</accession>
<dbReference type="GO" id="GO:0006281">
    <property type="term" value="P:DNA repair"/>
    <property type="evidence" value="ECO:0007669"/>
    <property type="project" value="UniProtKB-KW"/>
</dbReference>
<proteinExistence type="inferred from homology"/>
<dbReference type="Gene3D" id="3.40.50.300">
    <property type="entry name" value="P-loop containing nucleotide triphosphate hydrolases"/>
    <property type="match status" value="2"/>
</dbReference>
<reference key="1">
    <citation type="submission" date="2009-08" db="EMBL/GenBank/DDBJ databases">
        <title>The genome sequence of Spirochaeta thermophila DSM6192.</title>
        <authorList>
            <person name="Angelov A."/>
            <person name="Mientus M."/>
            <person name="Wittenberg S."/>
            <person name="Lehmann R."/>
            <person name="Liesegang H."/>
            <person name="Daniel R."/>
            <person name="Liebl W."/>
        </authorList>
    </citation>
    <scope>NUCLEOTIDE SEQUENCE</scope>
    <source>
        <strain>DSM 6192</strain>
    </source>
</reference>
<evidence type="ECO:0000256" key="2">
    <source>
        <dbReference type="ARBA" id="ARBA00009441"/>
    </source>
</evidence>
<dbReference type="SUPFAM" id="SSF52540">
    <property type="entry name" value="P-loop containing nucleoside triphosphate hydrolases"/>
    <property type="match status" value="2"/>
</dbReference>
<evidence type="ECO:0000256" key="6">
    <source>
        <dbReference type="ARBA" id="ARBA00022840"/>
    </source>
</evidence>
<dbReference type="Pfam" id="PF02463">
    <property type="entry name" value="SMC_N"/>
    <property type="match status" value="1"/>
</dbReference>
<dbReference type="InterPro" id="IPR004604">
    <property type="entry name" value="DNA_recomb/repair_RecN"/>
</dbReference>
<evidence type="ECO:0000256" key="3">
    <source>
        <dbReference type="ARBA" id="ARBA00021315"/>
    </source>
</evidence>
<reference evidence="11 12" key="2">
    <citation type="journal article" date="2010" name="J. Bacteriol.">
        <title>Genome sequence of the polysaccharide-degrading, thermophilic anaerobe Spirochaeta thermophila DSM 6192.</title>
        <authorList>
            <person name="Angelov A."/>
            <person name="Liebl S."/>
            <person name="Ballschmiter M."/>
            <person name="Bomeke M."/>
            <person name="Lehmann R."/>
            <person name="Liesegang H."/>
            <person name="Daniel R."/>
            <person name="Liebl W."/>
        </authorList>
    </citation>
    <scope>NUCLEOTIDE SEQUENCE [LARGE SCALE GENOMIC DNA]</scope>
    <source>
        <strain evidence="12">ATCC 49972 / DSM 6192 / RI 19.B1</strain>
    </source>
</reference>
<organism evidence="11 12">
    <name type="scientific">Winmispira thermophila (strain ATCC 49972 / DSM 6192 / RI 19.B1)</name>
    <name type="common">Spirochaeta thermophila</name>
    <dbReference type="NCBI Taxonomy" id="665571"/>
    <lineage>
        <taxon>Bacteria</taxon>
        <taxon>Pseudomonadati</taxon>
        <taxon>Spirochaetota</taxon>
        <taxon>Spirochaetia</taxon>
        <taxon>Winmispirales</taxon>
        <taxon>Winmispiraceae</taxon>
        <taxon>Winmispira</taxon>
    </lineage>
</organism>
<dbReference type="GO" id="GO:0009432">
    <property type="term" value="P:SOS response"/>
    <property type="evidence" value="ECO:0007669"/>
    <property type="project" value="TreeGrafter"/>
</dbReference>
<evidence type="ECO:0000256" key="4">
    <source>
        <dbReference type="ARBA" id="ARBA00022741"/>
    </source>
</evidence>
<comment type="function">
    <text evidence="1 9">May be involved in recombinational repair of damaged DNA.</text>
</comment>
<keyword evidence="5 9" id="KW-0227">DNA damage</keyword>
<dbReference type="HOGENOM" id="CLU_018297_3_1_12"/>
<dbReference type="Proteomes" id="UP000001296">
    <property type="component" value="Chromosome"/>
</dbReference>
<evidence type="ECO:0000313" key="11">
    <source>
        <dbReference type="EMBL" id="ADN01831.1"/>
    </source>
</evidence>
<dbReference type="FunFam" id="3.40.50.300:FF:000319">
    <property type="entry name" value="DNA repair protein RecN"/>
    <property type="match status" value="1"/>
</dbReference>
<keyword evidence="7 9" id="KW-0234">DNA repair</keyword>